<dbReference type="InterPro" id="IPR032675">
    <property type="entry name" value="LRR_dom_sf"/>
</dbReference>
<dbReference type="SUPFAM" id="SSF52047">
    <property type="entry name" value="RNI-like"/>
    <property type="match status" value="1"/>
</dbReference>
<dbReference type="GO" id="GO:0031146">
    <property type="term" value="P:SCF-dependent proteasomal ubiquitin-dependent protein catabolic process"/>
    <property type="evidence" value="ECO:0007669"/>
    <property type="project" value="TreeGrafter"/>
</dbReference>
<dbReference type="Proteomes" id="UP001213623">
    <property type="component" value="Chromosome 7"/>
</dbReference>
<dbReference type="EMBL" id="CP119898">
    <property type="protein sequence ID" value="WFD28699.1"/>
    <property type="molecule type" value="Genomic_DNA"/>
</dbReference>
<reference evidence="1" key="1">
    <citation type="submission" date="2023-03" db="EMBL/GenBank/DDBJ databases">
        <title>Mating type loci evolution in Malassezia.</title>
        <authorList>
            <person name="Coelho M.A."/>
        </authorList>
    </citation>
    <scope>NUCLEOTIDE SEQUENCE</scope>
    <source>
        <strain evidence="1">CBS 9557</strain>
    </source>
</reference>
<dbReference type="Gene3D" id="3.80.10.10">
    <property type="entry name" value="Ribonuclease Inhibitor"/>
    <property type="match status" value="1"/>
</dbReference>
<evidence type="ECO:0000313" key="2">
    <source>
        <dbReference type="Proteomes" id="UP001213623"/>
    </source>
</evidence>
<sequence>MRALPGELVPLVLAPLAWRRSDLARCCLVCRWWYSHAAPLLYERLWLRDQTRLVRVFASLDASPALARWLRIVELRVFPFGMPAERLEKLETQIVHALQHAPHLRSLAWTRTGSLSDRVLPSIFPAMTCLERLELTGDTLTWSPDVLVRYMPRTIKDLAFVLPDRTLASHLVALVACLDGRLQRLSLVCMNSSVITDALLEDMAPHAPRLVALSLVGCKQVHGRGVQALVSPALRELALENVAITPDELVALAPRMERLTRLTVTTPRRAHDTPAFFETLAHLVAMCSDVQYLAVYAPGGRTPAVPSEAPHAAPRTPTIHLPSNVLASVSPSLRHLFLHHVSVPLAQLEALAVRVPHLHELDVYLLEATTESVQRLVRAFPALRRL</sequence>
<dbReference type="GO" id="GO:0019005">
    <property type="term" value="C:SCF ubiquitin ligase complex"/>
    <property type="evidence" value="ECO:0007669"/>
    <property type="project" value="TreeGrafter"/>
</dbReference>
<keyword evidence="2" id="KW-1185">Reference proteome</keyword>
<evidence type="ECO:0000313" key="1">
    <source>
        <dbReference type="EMBL" id="WFD28699.1"/>
    </source>
</evidence>
<protein>
    <recommendedName>
        <fullName evidence="3">F-box domain-containing protein</fullName>
    </recommendedName>
</protein>
<name>A0AAF0EMR7_9BASI</name>
<gene>
    <name evidence="1" type="ORF">MNAN1_003712</name>
</gene>
<accession>A0AAF0EMR7</accession>
<dbReference type="PANTHER" id="PTHR13318:SF95">
    <property type="entry name" value="F-BOX PROTEIN YLR352W"/>
    <property type="match status" value="1"/>
</dbReference>
<evidence type="ECO:0008006" key="3">
    <source>
        <dbReference type="Google" id="ProtNLM"/>
    </source>
</evidence>
<organism evidence="1 2">
    <name type="scientific">Malassezia nana</name>
    <dbReference type="NCBI Taxonomy" id="180528"/>
    <lineage>
        <taxon>Eukaryota</taxon>
        <taxon>Fungi</taxon>
        <taxon>Dikarya</taxon>
        <taxon>Basidiomycota</taxon>
        <taxon>Ustilaginomycotina</taxon>
        <taxon>Malasseziomycetes</taxon>
        <taxon>Malasseziales</taxon>
        <taxon>Malasseziaceae</taxon>
        <taxon>Malassezia</taxon>
    </lineage>
</organism>
<dbReference type="PANTHER" id="PTHR13318">
    <property type="entry name" value="PARTNER OF PAIRED, ISOFORM B-RELATED"/>
    <property type="match status" value="1"/>
</dbReference>
<proteinExistence type="predicted"/>
<dbReference type="AlphaFoldDB" id="A0AAF0EMR7"/>